<dbReference type="AlphaFoldDB" id="A0A2I2GSN1"/>
<dbReference type="EMBL" id="MSFO01000001">
    <property type="protein sequence ID" value="PLB55887.1"/>
    <property type="molecule type" value="Genomic_DNA"/>
</dbReference>
<dbReference type="RefSeq" id="XP_024711189.1">
    <property type="nucleotide sequence ID" value="XM_024855251.1"/>
</dbReference>
<dbReference type="GeneID" id="36562957"/>
<organism evidence="1 2">
    <name type="scientific">Aspergillus steynii IBT 23096</name>
    <dbReference type="NCBI Taxonomy" id="1392250"/>
    <lineage>
        <taxon>Eukaryota</taxon>
        <taxon>Fungi</taxon>
        <taxon>Dikarya</taxon>
        <taxon>Ascomycota</taxon>
        <taxon>Pezizomycotina</taxon>
        <taxon>Eurotiomycetes</taxon>
        <taxon>Eurotiomycetidae</taxon>
        <taxon>Eurotiales</taxon>
        <taxon>Aspergillaceae</taxon>
        <taxon>Aspergillus</taxon>
        <taxon>Aspergillus subgen. Circumdati</taxon>
    </lineage>
</organism>
<gene>
    <name evidence="1" type="ORF">P170DRAFT_52174</name>
</gene>
<keyword evidence="2" id="KW-1185">Reference proteome</keyword>
<comment type="caution">
    <text evidence="1">The sequence shown here is derived from an EMBL/GenBank/DDBJ whole genome shotgun (WGS) entry which is preliminary data.</text>
</comment>
<accession>A0A2I2GSN1</accession>
<reference evidence="1 2" key="1">
    <citation type="submission" date="2016-12" db="EMBL/GenBank/DDBJ databases">
        <title>The genomes of Aspergillus section Nigri reveals drivers in fungal speciation.</title>
        <authorList>
            <consortium name="DOE Joint Genome Institute"/>
            <person name="Vesth T.C."/>
            <person name="Nybo J."/>
            <person name="Theobald S."/>
            <person name="Brandl J."/>
            <person name="Frisvad J.C."/>
            <person name="Nielsen K.F."/>
            <person name="Lyhne E.K."/>
            <person name="Kogle M.E."/>
            <person name="Kuo A."/>
            <person name="Riley R."/>
            <person name="Clum A."/>
            <person name="Nolan M."/>
            <person name="Lipzen A."/>
            <person name="Salamov A."/>
            <person name="Henrissat B."/>
            <person name="Wiebenga A."/>
            <person name="De Vries R.P."/>
            <person name="Grigoriev I.V."/>
            <person name="Mortensen U.H."/>
            <person name="Andersen M.R."/>
            <person name="Baker S.E."/>
        </authorList>
    </citation>
    <scope>NUCLEOTIDE SEQUENCE [LARGE SCALE GENOMIC DNA]</scope>
    <source>
        <strain evidence="1 2">IBT 23096</strain>
    </source>
</reference>
<dbReference type="Proteomes" id="UP000234275">
    <property type="component" value="Unassembled WGS sequence"/>
</dbReference>
<evidence type="ECO:0000313" key="1">
    <source>
        <dbReference type="EMBL" id="PLB55887.1"/>
    </source>
</evidence>
<name>A0A2I2GSN1_9EURO</name>
<sequence>MTANLLPFGPFFVYYTLVWNGPFYNANARSIGSILQHRYVVTRTRSDWPYEPHRVAEANNQRCRCGGELSDPFPGLSLLPRPSDMAYRLTRAQIIVSHSGCWAIVLRQPNQGFPVIRLVGIQANLSTLCIHSLLFPFQVASRNYHTRVTEENSAS</sequence>
<proteinExistence type="predicted"/>
<dbReference type="VEuPathDB" id="FungiDB:P170DRAFT_52174"/>
<protein>
    <submittedName>
        <fullName evidence="1">Uncharacterized protein</fullName>
    </submittedName>
</protein>
<evidence type="ECO:0000313" key="2">
    <source>
        <dbReference type="Proteomes" id="UP000234275"/>
    </source>
</evidence>